<dbReference type="Pfam" id="PF02575">
    <property type="entry name" value="YbaB_DNA_bd"/>
    <property type="match status" value="1"/>
</dbReference>
<dbReference type="Proteomes" id="UP000198688">
    <property type="component" value="Chromosome I"/>
</dbReference>
<gene>
    <name evidence="1" type="ORF">SAMN04489716_2512</name>
</gene>
<dbReference type="SUPFAM" id="SSF82607">
    <property type="entry name" value="YbaB-like"/>
    <property type="match status" value="1"/>
</dbReference>
<name>A0A1H1XM28_9ACTN</name>
<evidence type="ECO:0000313" key="2">
    <source>
        <dbReference type="Proteomes" id="UP000198688"/>
    </source>
</evidence>
<sequence>MDGDRVERLFAEYERQRGAMADMQRRMSEISVTVTSPRREVSVTVGQNGVLTGIDFPSGAHKRLTTADLTRLVMAAYTEAKEKALDQAAELLAPSLPAGIDARGLVRGSTDSLMPAQPRFPESVRELLMKGRSTS</sequence>
<dbReference type="InterPro" id="IPR036894">
    <property type="entry name" value="YbaB-like_sf"/>
</dbReference>
<reference evidence="1 2" key="1">
    <citation type="submission" date="2016-10" db="EMBL/GenBank/DDBJ databases">
        <authorList>
            <person name="de Groot N.N."/>
        </authorList>
    </citation>
    <scope>NUCLEOTIDE SEQUENCE [LARGE SCALE GENOMIC DNA]</scope>
    <source>
        <strain evidence="1 2">DSM 43941</strain>
    </source>
</reference>
<dbReference type="InterPro" id="IPR004401">
    <property type="entry name" value="YbaB/EbfC"/>
</dbReference>
<dbReference type="STRING" id="113562.SAMN04489716_2512"/>
<dbReference type="EMBL" id="LT629758">
    <property type="protein sequence ID" value="SDT10258.1"/>
    <property type="molecule type" value="Genomic_DNA"/>
</dbReference>
<keyword evidence="1" id="KW-0238">DNA-binding</keyword>
<proteinExistence type="predicted"/>
<protein>
    <submittedName>
        <fullName evidence="1">YbaB/EbfC DNA-binding family protein</fullName>
    </submittedName>
</protein>
<organism evidence="1 2">
    <name type="scientific">Actinoplanes derwentensis</name>
    <dbReference type="NCBI Taxonomy" id="113562"/>
    <lineage>
        <taxon>Bacteria</taxon>
        <taxon>Bacillati</taxon>
        <taxon>Actinomycetota</taxon>
        <taxon>Actinomycetes</taxon>
        <taxon>Micromonosporales</taxon>
        <taxon>Micromonosporaceae</taxon>
        <taxon>Actinoplanes</taxon>
    </lineage>
</organism>
<dbReference type="OrthoDB" id="5118533at2"/>
<dbReference type="Gene3D" id="3.30.1310.10">
    <property type="entry name" value="Nucleoid-associated protein YbaB-like domain"/>
    <property type="match status" value="1"/>
</dbReference>
<dbReference type="RefSeq" id="WP_092544437.1">
    <property type="nucleotide sequence ID" value="NZ_BOMJ01000048.1"/>
</dbReference>
<dbReference type="GO" id="GO:0003677">
    <property type="term" value="F:DNA binding"/>
    <property type="evidence" value="ECO:0007669"/>
    <property type="project" value="UniProtKB-KW"/>
</dbReference>
<keyword evidence="2" id="KW-1185">Reference proteome</keyword>
<evidence type="ECO:0000313" key="1">
    <source>
        <dbReference type="EMBL" id="SDT10258.1"/>
    </source>
</evidence>
<accession>A0A1H1XM28</accession>
<dbReference type="AlphaFoldDB" id="A0A1H1XM28"/>